<dbReference type="STRING" id="687842.ASU31_12680"/>
<accession>A0A0T5VPQ3</accession>
<dbReference type="OrthoDB" id="9806653at2"/>
<dbReference type="Proteomes" id="UP000051950">
    <property type="component" value="Unassembled WGS sequence"/>
</dbReference>
<proteinExistence type="predicted"/>
<dbReference type="PANTHER" id="PTHR45947:SF3">
    <property type="entry name" value="SULFOQUINOVOSYL TRANSFERASE SQD2"/>
    <property type="match status" value="1"/>
</dbReference>
<evidence type="ECO:0000259" key="2">
    <source>
        <dbReference type="Pfam" id="PF13439"/>
    </source>
</evidence>
<dbReference type="Pfam" id="PF00534">
    <property type="entry name" value="Glycos_transf_1"/>
    <property type="match status" value="1"/>
</dbReference>
<comment type="caution">
    <text evidence="3">The sequence shown here is derived from an EMBL/GenBank/DDBJ whole genome shotgun (WGS) entry which is preliminary data.</text>
</comment>
<protein>
    <recommendedName>
        <fullName evidence="5">Glycosyl transferase family 1 domain-containing protein</fullName>
    </recommendedName>
</protein>
<evidence type="ECO:0008006" key="5">
    <source>
        <dbReference type="Google" id="ProtNLM"/>
    </source>
</evidence>
<keyword evidence="4" id="KW-1185">Reference proteome</keyword>
<feature type="domain" description="Glycosyl transferase family 1" evidence="1">
    <location>
        <begin position="210"/>
        <end position="375"/>
    </location>
</feature>
<reference evidence="3 4" key="1">
    <citation type="submission" date="2015-11" db="EMBL/GenBank/DDBJ databases">
        <title>Sequence of Pedobacter ginsenosidimutans.</title>
        <authorList>
            <person name="Carson E."/>
            <person name="Keyser V."/>
            <person name="Newman J."/>
            <person name="Miller J."/>
        </authorList>
    </citation>
    <scope>NUCLEOTIDE SEQUENCE [LARGE SCALE GENOMIC DNA]</scope>
    <source>
        <strain evidence="3 4">KACC 14530</strain>
    </source>
</reference>
<dbReference type="AlphaFoldDB" id="A0A0T5VPQ3"/>
<evidence type="ECO:0000259" key="1">
    <source>
        <dbReference type="Pfam" id="PF00534"/>
    </source>
</evidence>
<dbReference type="GO" id="GO:0016757">
    <property type="term" value="F:glycosyltransferase activity"/>
    <property type="evidence" value="ECO:0007669"/>
    <property type="project" value="InterPro"/>
</dbReference>
<dbReference type="Gene3D" id="3.40.50.2000">
    <property type="entry name" value="Glycogen Phosphorylase B"/>
    <property type="match status" value="2"/>
</dbReference>
<dbReference type="InterPro" id="IPR050194">
    <property type="entry name" value="Glycosyltransferase_grp1"/>
</dbReference>
<gene>
    <name evidence="3" type="ORF">ASU31_12680</name>
</gene>
<dbReference type="EMBL" id="LMZQ01000007">
    <property type="protein sequence ID" value="KRT15834.1"/>
    <property type="molecule type" value="Genomic_DNA"/>
</dbReference>
<dbReference type="InterPro" id="IPR001296">
    <property type="entry name" value="Glyco_trans_1"/>
</dbReference>
<dbReference type="SUPFAM" id="SSF53756">
    <property type="entry name" value="UDP-Glycosyltransferase/glycogen phosphorylase"/>
    <property type="match status" value="1"/>
</dbReference>
<dbReference type="InterPro" id="IPR028098">
    <property type="entry name" value="Glyco_trans_4-like_N"/>
</dbReference>
<evidence type="ECO:0000313" key="4">
    <source>
        <dbReference type="Proteomes" id="UP000051950"/>
    </source>
</evidence>
<dbReference type="PANTHER" id="PTHR45947">
    <property type="entry name" value="SULFOQUINOVOSYL TRANSFERASE SQD2"/>
    <property type="match status" value="1"/>
</dbReference>
<dbReference type="RefSeq" id="WP_057932665.1">
    <property type="nucleotide sequence ID" value="NZ_LMZQ01000007.1"/>
</dbReference>
<organism evidence="3 4">
    <name type="scientific">Pedobacter ginsenosidimutans</name>
    <dbReference type="NCBI Taxonomy" id="687842"/>
    <lineage>
        <taxon>Bacteria</taxon>
        <taxon>Pseudomonadati</taxon>
        <taxon>Bacteroidota</taxon>
        <taxon>Sphingobacteriia</taxon>
        <taxon>Sphingobacteriales</taxon>
        <taxon>Sphingobacteriaceae</taxon>
        <taxon>Pedobacter</taxon>
    </lineage>
</organism>
<feature type="domain" description="Glycosyltransferase subfamily 4-like N-terminal" evidence="2">
    <location>
        <begin position="18"/>
        <end position="205"/>
    </location>
</feature>
<sequence>MNIGLLTPYFPDQKTKNSGIANHVDILSRELADMGENIIVIHVRPKYDNEFDKFEKQTSGRITVLTYKVCLSSWIIKLLKNHWAVLDLLLKLKMILTIGVKLNSIKNIYRIDILETSSYFSLSIIQGLLFSSLPIVVRVSTTYLQMLKDHYHFKSRLLFFFGKLEILMINRAKNLVTHAYNHALEIEKNYGISAKRFTIIPHGVNSPKERISKIDEEKLKILYVGRLEYRKGSDLLMDAIPIILLTCDEVVFEIVGLDPNGAYEETFRLKNKKWINDRVVFRGELENESVQKAYAECDIFVAPSRYESFGLIYIEAMSFGKPVIGCNVGGVSEIIVDGFNGLFAETNDSKSLAEKNIRLIKNNLLRETMGKNAEETFKRKFSSKKLAIDSITYYKSILKNQH</sequence>
<evidence type="ECO:0000313" key="3">
    <source>
        <dbReference type="EMBL" id="KRT15834.1"/>
    </source>
</evidence>
<dbReference type="CDD" id="cd03801">
    <property type="entry name" value="GT4_PimA-like"/>
    <property type="match status" value="1"/>
</dbReference>
<dbReference type="Pfam" id="PF13439">
    <property type="entry name" value="Glyco_transf_4"/>
    <property type="match status" value="1"/>
</dbReference>
<name>A0A0T5VPQ3_9SPHI</name>